<dbReference type="Gene3D" id="3.40.50.720">
    <property type="entry name" value="NAD(P)-binding Rossmann-like Domain"/>
    <property type="match status" value="1"/>
</dbReference>
<sequence>MAEQTITLAMSEPLKARRLEGKVVLITGGGGAIGLESADRMLREGAKVALVDIKQEALDAAANRLKGSVPKGDALEDWILTVQADVTSTSAVTAYTKTTVEKFGRLDCAFINAGMTYPSTSIFDTTEERFDEVMKVNVKSAFLGLREAAIAMKELGNGGSIILTSSIAGLRGTPGLIVYSGSKFALRGMALTAANELGVHGIRVNTIHPSGVDSPMFREAWSEEKIQQLLLAQPLRRFAHVKDIAGMVSFLASDDSSYMTGSFFKVDGGCINF</sequence>
<dbReference type="FunFam" id="3.40.50.720:FF:000084">
    <property type="entry name" value="Short-chain dehydrogenase reductase"/>
    <property type="match status" value="1"/>
</dbReference>
<dbReference type="PRINTS" id="PR00081">
    <property type="entry name" value="GDHRDH"/>
</dbReference>
<dbReference type="InterPro" id="IPR002347">
    <property type="entry name" value="SDR_fam"/>
</dbReference>
<dbReference type="AlphaFoldDB" id="A0A1J7IZW9"/>
<keyword evidence="4" id="KW-0520">NAD</keyword>
<dbReference type="InterPro" id="IPR057326">
    <property type="entry name" value="KR_dom"/>
</dbReference>
<evidence type="ECO:0000313" key="6">
    <source>
        <dbReference type="EMBL" id="OIW32715.1"/>
    </source>
</evidence>
<dbReference type="Pfam" id="PF13561">
    <property type="entry name" value="adh_short_C2"/>
    <property type="match status" value="1"/>
</dbReference>
<keyword evidence="7" id="KW-1185">Reference proteome</keyword>
<gene>
    <name evidence="6" type="ORF">CONLIGDRAFT_276737</name>
</gene>
<feature type="domain" description="Ketoreductase" evidence="5">
    <location>
        <begin position="22"/>
        <end position="200"/>
    </location>
</feature>
<evidence type="ECO:0000313" key="7">
    <source>
        <dbReference type="Proteomes" id="UP000182658"/>
    </source>
</evidence>
<reference evidence="6 7" key="1">
    <citation type="submission" date="2016-10" db="EMBL/GenBank/DDBJ databases">
        <title>Draft genome sequence of Coniochaeta ligniaria NRRL30616, a lignocellulolytic fungus for bioabatement of inhibitors in plant biomass hydrolysates.</title>
        <authorList>
            <consortium name="DOE Joint Genome Institute"/>
            <person name="Jimenez D.J."/>
            <person name="Hector R.E."/>
            <person name="Riley R."/>
            <person name="Sun H."/>
            <person name="Grigoriev I.V."/>
            <person name="Van Elsas J.D."/>
            <person name="Nichols N.N."/>
        </authorList>
    </citation>
    <scope>NUCLEOTIDE SEQUENCE [LARGE SCALE GENOMIC DNA]</scope>
    <source>
        <strain evidence="6 7">NRRL 30616</strain>
    </source>
</reference>
<dbReference type="SMART" id="SM00822">
    <property type="entry name" value="PKS_KR"/>
    <property type="match status" value="1"/>
</dbReference>
<organism evidence="6 7">
    <name type="scientific">Coniochaeta ligniaria NRRL 30616</name>
    <dbReference type="NCBI Taxonomy" id="1408157"/>
    <lineage>
        <taxon>Eukaryota</taxon>
        <taxon>Fungi</taxon>
        <taxon>Dikarya</taxon>
        <taxon>Ascomycota</taxon>
        <taxon>Pezizomycotina</taxon>
        <taxon>Sordariomycetes</taxon>
        <taxon>Sordariomycetidae</taxon>
        <taxon>Coniochaetales</taxon>
        <taxon>Coniochaetaceae</taxon>
        <taxon>Coniochaeta</taxon>
    </lineage>
</organism>
<dbReference type="OrthoDB" id="47007at2759"/>
<dbReference type="EMBL" id="KV875095">
    <property type="protein sequence ID" value="OIW32715.1"/>
    <property type="molecule type" value="Genomic_DNA"/>
</dbReference>
<name>A0A1J7IZW9_9PEZI</name>
<dbReference type="SUPFAM" id="SSF51735">
    <property type="entry name" value="NAD(P)-binding Rossmann-fold domains"/>
    <property type="match status" value="1"/>
</dbReference>
<dbReference type="PANTHER" id="PTHR24321:SF8">
    <property type="entry name" value="ESTRADIOL 17-BETA-DEHYDROGENASE 8-RELATED"/>
    <property type="match status" value="1"/>
</dbReference>
<dbReference type="CDD" id="cd05233">
    <property type="entry name" value="SDR_c"/>
    <property type="match status" value="1"/>
</dbReference>
<evidence type="ECO:0000259" key="5">
    <source>
        <dbReference type="SMART" id="SM00822"/>
    </source>
</evidence>
<accession>A0A1J7IZW9</accession>
<dbReference type="PROSITE" id="PS00061">
    <property type="entry name" value="ADH_SHORT"/>
    <property type="match status" value="1"/>
</dbReference>
<protein>
    <submittedName>
        <fullName evidence="6">Putative 2,5-dichloro-2,5-cyclohexadiene-1,4-diol dehydrogenase</fullName>
    </submittedName>
</protein>
<proteinExistence type="inferred from homology"/>
<dbReference type="Proteomes" id="UP000182658">
    <property type="component" value="Unassembled WGS sequence"/>
</dbReference>
<keyword evidence="3" id="KW-0560">Oxidoreductase</keyword>
<keyword evidence="2" id="KW-0521">NADP</keyword>
<evidence type="ECO:0000256" key="4">
    <source>
        <dbReference type="ARBA" id="ARBA00023027"/>
    </source>
</evidence>
<dbReference type="InterPro" id="IPR020904">
    <property type="entry name" value="Sc_DH/Rdtase_CS"/>
</dbReference>
<evidence type="ECO:0000256" key="2">
    <source>
        <dbReference type="ARBA" id="ARBA00022857"/>
    </source>
</evidence>
<dbReference type="InterPro" id="IPR036291">
    <property type="entry name" value="NAD(P)-bd_dom_sf"/>
</dbReference>
<dbReference type="InParanoid" id="A0A1J7IZW9"/>
<evidence type="ECO:0000256" key="3">
    <source>
        <dbReference type="ARBA" id="ARBA00023002"/>
    </source>
</evidence>
<dbReference type="NCBIfam" id="NF005559">
    <property type="entry name" value="PRK07231.1"/>
    <property type="match status" value="1"/>
</dbReference>
<dbReference type="STRING" id="1408157.A0A1J7IZW9"/>
<dbReference type="GO" id="GO:0016491">
    <property type="term" value="F:oxidoreductase activity"/>
    <property type="evidence" value="ECO:0007669"/>
    <property type="project" value="UniProtKB-KW"/>
</dbReference>
<dbReference type="PANTHER" id="PTHR24321">
    <property type="entry name" value="DEHYDROGENASES, SHORT CHAIN"/>
    <property type="match status" value="1"/>
</dbReference>
<evidence type="ECO:0000256" key="1">
    <source>
        <dbReference type="ARBA" id="ARBA00006484"/>
    </source>
</evidence>
<comment type="similarity">
    <text evidence="1">Belongs to the short-chain dehydrogenases/reductases (SDR) family.</text>
</comment>